<dbReference type="InterPro" id="IPR035996">
    <property type="entry name" value="4pyrrol_Methylase_sf"/>
</dbReference>
<dbReference type="SUPFAM" id="SSF75615">
    <property type="entry name" value="Siroheme synthase middle domains-like"/>
    <property type="match status" value="1"/>
</dbReference>
<comment type="caution">
    <text evidence="17">The sequence shown here is derived from an EMBL/GenBank/DDBJ whole genome shotgun (WGS) entry which is preliminary data.</text>
</comment>
<evidence type="ECO:0000256" key="7">
    <source>
        <dbReference type="ARBA" id="ARBA00023002"/>
    </source>
</evidence>
<evidence type="ECO:0000256" key="6">
    <source>
        <dbReference type="ARBA" id="ARBA00022691"/>
    </source>
</evidence>
<comment type="similarity">
    <text evidence="1 13">Belongs to the precorrin methyltransferase family.</text>
</comment>
<keyword evidence="7" id="KW-0560">Oxidoreductase</keyword>
<dbReference type="Gene3D" id="3.30.160.110">
    <property type="entry name" value="Siroheme synthase, domain 2"/>
    <property type="match status" value="1"/>
</dbReference>
<evidence type="ECO:0000313" key="18">
    <source>
        <dbReference type="Proteomes" id="UP000759443"/>
    </source>
</evidence>
<dbReference type="CDD" id="cd11642">
    <property type="entry name" value="SUMT"/>
    <property type="match status" value="1"/>
</dbReference>
<dbReference type="InterPro" id="IPR050161">
    <property type="entry name" value="Siro_Cobalamin_biosynth"/>
</dbReference>
<keyword evidence="8" id="KW-0520">NAD</keyword>
<feature type="domain" description="Sirohaem synthase dimerisation" evidence="16">
    <location>
        <begin position="351"/>
        <end position="402"/>
    </location>
</feature>
<evidence type="ECO:0000256" key="5">
    <source>
        <dbReference type="ARBA" id="ARBA00022679"/>
    </source>
</evidence>
<keyword evidence="11" id="KW-0511">Multifunctional enzyme</keyword>
<organism evidence="17 18">
    <name type="scientific">Rhizobium halophytocola</name>
    <dbReference type="NCBI Taxonomy" id="735519"/>
    <lineage>
        <taxon>Bacteria</taxon>
        <taxon>Pseudomonadati</taxon>
        <taxon>Pseudomonadota</taxon>
        <taxon>Alphaproteobacteria</taxon>
        <taxon>Hyphomicrobiales</taxon>
        <taxon>Rhizobiaceae</taxon>
        <taxon>Rhizobium/Agrobacterium group</taxon>
        <taxon>Rhizobium</taxon>
    </lineage>
</organism>
<dbReference type="InterPro" id="IPR014777">
    <property type="entry name" value="4pyrrole_Mease_sub1"/>
</dbReference>
<dbReference type="Pfam" id="PF10414">
    <property type="entry name" value="CysG_dimeriser"/>
    <property type="match status" value="1"/>
</dbReference>
<keyword evidence="10" id="KW-0627">Porphyrin biosynthesis</keyword>
<dbReference type="Gene3D" id="3.30.950.10">
    <property type="entry name" value="Methyltransferase, Cobalt-precorrin-4 Transmethylase, Domain 2"/>
    <property type="match status" value="1"/>
</dbReference>
<evidence type="ECO:0000256" key="2">
    <source>
        <dbReference type="ARBA" id="ARBA00012162"/>
    </source>
</evidence>
<keyword evidence="18" id="KW-1185">Reference proteome</keyword>
<evidence type="ECO:0000313" key="17">
    <source>
        <dbReference type="EMBL" id="MBP1850424.1"/>
    </source>
</evidence>
<dbReference type="InterPro" id="IPR019478">
    <property type="entry name" value="Sirohaem_synthase_dimer_dom"/>
</dbReference>
<dbReference type="Pfam" id="PF00590">
    <property type="entry name" value="TP_methylase"/>
    <property type="match status" value="1"/>
</dbReference>
<feature type="domain" description="Tetrapyrrole methylase" evidence="15">
    <location>
        <begin position="415"/>
        <end position="626"/>
    </location>
</feature>
<accession>A0ABS4DXK2</accession>
<keyword evidence="9" id="KW-0456">Lyase</keyword>
<dbReference type="Gene3D" id="3.40.1010.10">
    <property type="entry name" value="Cobalt-precorrin-4 Transmethylase, Domain 1"/>
    <property type="match status" value="1"/>
</dbReference>
<evidence type="ECO:0000256" key="4">
    <source>
        <dbReference type="ARBA" id="ARBA00022603"/>
    </source>
</evidence>
<dbReference type="Pfam" id="PF13241">
    <property type="entry name" value="NAD_binding_7"/>
    <property type="match status" value="1"/>
</dbReference>
<comment type="pathway">
    <text evidence="12">Porphyrin-containing compound metabolism; siroheme biosynthesis; precorrin-2 from uroporphyrinogen III: step 1/1.</text>
</comment>
<dbReference type="PANTHER" id="PTHR45790">
    <property type="entry name" value="SIROHEME SYNTHASE-RELATED"/>
    <property type="match status" value="1"/>
</dbReference>
<evidence type="ECO:0000256" key="8">
    <source>
        <dbReference type="ARBA" id="ARBA00023027"/>
    </source>
</evidence>
<dbReference type="NCBIfam" id="TIGR01470">
    <property type="entry name" value="cysG_Nterm"/>
    <property type="match status" value="1"/>
</dbReference>
<dbReference type="InterPro" id="IPR000878">
    <property type="entry name" value="4pyrrol_Mease"/>
</dbReference>
<dbReference type="NCBIfam" id="NF004790">
    <property type="entry name" value="PRK06136.1"/>
    <property type="match status" value="1"/>
</dbReference>
<evidence type="ECO:0000259" key="16">
    <source>
        <dbReference type="Pfam" id="PF10414"/>
    </source>
</evidence>
<sequence>MPAIHSQPNEATRPGRSDRRALERMAPLAKLPVFWSLEGKPVLLAGGTEGAAWKAELLMACGADVHVWCPAAELGETFRTLITERHGADSPLAVRASPRVEVVEGEPRHIEPLASLGMEIEGKGDAGGSLPPSVLPDISPSRGEIDPAAAARAIVGVEDEVASAGLRGRLESKAIGATASRLLAINDPPERAHDLGRSAAKAQSTKVQPNLAAPAVDRSAGRQPISLPEGEMPGRAAEGVLTQGQRHESTTARRGTLHHHDAPWSPASFAGASLALADCETDLEALAFHDAAVEAGVPVNVIDKPAFCQFQFGSIVNRSPVVVSISTDGAAPILGQAIRRRIETLLPPALKGWAELAHALRDRVNALLAPGSERRNFWERFVDHTFAGNREPGEDAAERLLADAGRISAAARTGRVTLVGAGPGDAELLTLKAVRALQAADVILFDDLVSAEVLELARREAKRMLVGKRGGRTSCRQEDINAIMVGFAKAGKRVVRLKSGDPMIFGRAGEEIARLEAEGIPVDVVPGITSASAMAARLGISLTHRDHAQSVRFVTGHSRHGDLPDTIDWNGLSDPAVTTVFYMGGRTAPKIQAALIAAGMPTTTPVAIMTSVSRDNERRWSGPLLDLSDAVAAIGVDEPILIGVGNAFLKASSQGVVHLSGDAFSVAI</sequence>
<dbReference type="InterPro" id="IPR006367">
    <property type="entry name" value="Sirohaem_synthase_N"/>
</dbReference>
<evidence type="ECO:0000256" key="9">
    <source>
        <dbReference type="ARBA" id="ARBA00023239"/>
    </source>
</evidence>
<evidence type="ECO:0000256" key="10">
    <source>
        <dbReference type="ARBA" id="ARBA00023244"/>
    </source>
</evidence>
<dbReference type="EMBL" id="JAGGJU010000004">
    <property type="protein sequence ID" value="MBP1850424.1"/>
    <property type="molecule type" value="Genomic_DNA"/>
</dbReference>
<protein>
    <recommendedName>
        <fullName evidence="2">uroporphyrinogen-III C-methyltransferase</fullName>
        <ecNumber evidence="2">2.1.1.107</ecNumber>
    </recommendedName>
</protein>
<dbReference type="PANTHER" id="PTHR45790:SF3">
    <property type="entry name" value="S-ADENOSYL-L-METHIONINE-DEPENDENT UROPORPHYRINOGEN III METHYLTRANSFERASE, CHLOROPLASTIC"/>
    <property type="match status" value="1"/>
</dbReference>
<dbReference type="Gene3D" id="1.10.8.210">
    <property type="entry name" value="Sirohaem synthase, dimerisation domain"/>
    <property type="match status" value="1"/>
</dbReference>
<evidence type="ECO:0000256" key="12">
    <source>
        <dbReference type="ARBA" id="ARBA00025705"/>
    </source>
</evidence>
<evidence type="ECO:0000256" key="13">
    <source>
        <dbReference type="RuleBase" id="RU003960"/>
    </source>
</evidence>
<dbReference type="EC" id="2.1.1.107" evidence="2"/>
<reference evidence="17 18" key="1">
    <citation type="submission" date="2021-03" db="EMBL/GenBank/DDBJ databases">
        <title>Genomic Encyclopedia of Type Strains, Phase IV (KMG-IV): sequencing the most valuable type-strain genomes for metagenomic binning, comparative biology and taxonomic classification.</title>
        <authorList>
            <person name="Goeker M."/>
        </authorList>
    </citation>
    <scope>NUCLEOTIDE SEQUENCE [LARGE SCALE GENOMIC DNA]</scope>
    <source>
        <strain evidence="17 18">DSM 21600</strain>
    </source>
</reference>
<evidence type="ECO:0000256" key="11">
    <source>
        <dbReference type="ARBA" id="ARBA00023268"/>
    </source>
</evidence>
<proteinExistence type="inferred from homology"/>
<dbReference type="InterPro" id="IPR014776">
    <property type="entry name" value="4pyrrole_Mease_sub2"/>
</dbReference>
<keyword evidence="6" id="KW-0949">S-adenosyl-L-methionine</keyword>
<dbReference type="NCBIfam" id="NF007922">
    <property type="entry name" value="PRK10637.1"/>
    <property type="match status" value="1"/>
</dbReference>
<evidence type="ECO:0000256" key="14">
    <source>
        <dbReference type="SAM" id="MobiDB-lite"/>
    </source>
</evidence>
<gene>
    <name evidence="17" type="ORF">J2Z17_001858</name>
</gene>
<evidence type="ECO:0000259" key="15">
    <source>
        <dbReference type="Pfam" id="PF00590"/>
    </source>
</evidence>
<dbReference type="Proteomes" id="UP000759443">
    <property type="component" value="Unassembled WGS sequence"/>
</dbReference>
<feature type="region of interest" description="Disordered" evidence="14">
    <location>
        <begin position="187"/>
        <end position="259"/>
    </location>
</feature>
<dbReference type="SUPFAM" id="SSF53790">
    <property type="entry name" value="Tetrapyrrole methylase"/>
    <property type="match status" value="1"/>
</dbReference>
<evidence type="ECO:0000256" key="3">
    <source>
        <dbReference type="ARBA" id="ARBA00022573"/>
    </source>
</evidence>
<dbReference type="Gene3D" id="3.40.50.720">
    <property type="entry name" value="NAD(P)-binding Rossmann-like Domain"/>
    <property type="match status" value="2"/>
</dbReference>
<dbReference type="PROSITE" id="PS00840">
    <property type="entry name" value="SUMT_2"/>
    <property type="match status" value="1"/>
</dbReference>
<keyword evidence="4 13" id="KW-0489">Methyltransferase</keyword>
<dbReference type="InterPro" id="IPR003043">
    <property type="entry name" value="Uropor_MeTrfase_CS"/>
</dbReference>
<name>A0ABS4DXK2_9HYPH</name>
<dbReference type="NCBIfam" id="TIGR01469">
    <property type="entry name" value="cobA_cysG_Cterm"/>
    <property type="match status" value="1"/>
</dbReference>
<keyword evidence="3" id="KW-0169">Cobalamin biosynthesis</keyword>
<dbReference type="InterPro" id="IPR037115">
    <property type="entry name" value="Sirohaem_synt_dimer_dom_sf"/>
</dbReference>
<keyword evidence="5 13" id="KW-0808">Transferase</keyword>
<dbReference type="PROSITE" id="PS00839">
    <property type="entry name" value="SUMT_1"/>
    <property type="match status" value="1"/>
</dbReference>
<dbReference type="InterPro" id="IPR006366">
    <property type="entry name" value="CobA/CysG_C"/>
</dbReference>
<evidence type="ECO:0000256" key="1">
    <source>
        <dbReference type="ARBA" id="ARBA00005879"/>
    </source>
</evidence>